<gene>
    <name evidence="1" type="ORF">A3A97_00995</name>
</gene>
<accession>A0A1G2PST2</accession>
<evidence type="ECO:0000313" key="2">
    <source>
        <dbReference type="Proteomes" id="UP000176951"/>
    </source>
</evidence>
<organism evidence="1 2">
    <name type="scientific">Candidatus Terrybacteria bacterium RIFCSPLOWO2_01_FULL_40_23</name>
    <dbReference type="NCBI Taxonomy" id="1802366"/>
    <lineage>
        <taxon>Bacteria</taxon>
        <taxon>Candidatus Terryibacteriota</taxon>
    </lineage>
</organism>
<protein>
    <submittedName>
        <fullName evidence="1">Uncharacterized protein</fullName>
    </submittedName>
</protein>
<comment type="caution">
    <text evidence="1">The sequence shown here is derived from an EMBL/GenBank/DDBJ whole genome shotgun (WGS) entry which is preliminary data.</text>
</comment>
<sequence>MDPPEIQHLKDRFFEIKKTYVDPAWLSPNAHRKLTDYAARARQLKAFILAAQIYIFIGEKREIEKMIYEIFKNDEFALGSYLVVNYAESENKHKFAKILESGYDEWYWAAAIWHSIADERKLFCFGIRAYLAAIKYSQEEEFSLARDAFGESIYAFSKLKFSSGFSLGENPEHIVRRIISVMGQFLPDEHAAYVAGYIEANKDNNDYFGDEFAGTL</sequence>
<dbReference type="EMBL" id="MHSW01000023">
    <property type="protein sequence ID" value="OHA51406.1"/>
    <property type="molecule type" value="Genomic_DNA"/>
</dbReference>
<dbReference type="Proteomes" id="UP000176951">
    <property type="component" value="Unassembled WGS sequence"/>
</dbReference>
<reference evidence="1 2" key="1">
    <citation type="journal article" date="2016" name="Nat. Commun.">
        <title>Thousands of microbial genomes shed light on interconnected biogeochemical processes in an aquifer system.</title>
        <authorList>
            <person name="Anantharaman K."/>
            <person name="Brown C.T."/>
            <person name="Hug L.A."/>
            <person name="Sharon I."/>
            <person name="Castelle C.J."/>
            <person name="Probst A.J."/>
            <person name="Thomas B.C."/>
            <person name="Singh A."/>
            <person name="Wilkins M.J."/>
            <person name="Karaoz U."/>
            <person name="Brodie E.L."/>
            <person name="Williams K.H."/>
            <person name="Hubbard S.S."/>
            <person name="Banfield J.F."/>
        </authorList>
    </citation>
    <scope>NUCLEOTIDE SEQUENCE [LARGE SCALE GENOMIC DNA]</scope>
</reference>
<name>A0A1G2PST2_9BACT</name>
<proteinExistence type="predicted"/>
<dbReference type="AlphaFoldDB" id="A0A1G2PST2"/>
<evidence type="ECO:0000313" key="1">
    <source>
        <dbReference type="EMBL" id="OHA51406.1"/>
    </source>
</evidence>